<protein>
    <recommendedName>
        <fullName evidence="3">Putative zinc-finger domain-containing protein</fullName>
    </recommendedName>
</protein>
<dbReference type="EMBL" id="CP011388">
    <property type="protein sequence ID" value="ANE47278.1"/>
    <property type="molecule type" value="Genomic_DNA"/>
</dbReference>
<dbReference type="PATRIC" id="fig|1178515.4.peg.2913"/>
<dbReference type="Pfam" id="PF13490">
    <property type="entry name" value="zf-HC2"/>
    <property type="match status" value="1"/>
</dbReference>
<feature type="compositionally biased region" description="Polar residues" evidence="1">
    <location>
        <begin position="205"/>
        <end position="221"/>
    </location>
</feature>
<dbReference type="KEGG" id="pswu:SY83_14510"/>
<dbReference type="AlphaFoldDB" id="A0A172TJS0"/>
<proteinExistence type="predicted"/>
<feature type="compositionally biased region" description="Low complexity" evidence="1">
    <location>
        <begin position="142"/>
        <end position="158"/>
    </location>
</feature>
<feature type="compositionally biased region" description="Basic and acidic residues" evidence="1">
    <location>
        <begin position="286"/>
        <end position="300"/>
    </location>
</feature>
<feature type="region of interest" description="Disordered" evidence="1">
    <location>
        <begin position="325"/>
        <end position="349"/>
    </location>
</feature>
<keyword evidence="2" id="KW-1133">Transmembrane helix</keyword>
<feature type="region of interest" description="Disordered" evidence="1">
    <location>
        <begin position="250"/>
        <end position="311"/>
    </location>
</feature>
<dbReference type="STRING" id="1178515.SY83_14510"/>
<evidence type="ECO:0000256" key="2">
    <source>
        <dbReference type="SAM" id="Phobius"/>
    </source>
</evidence>
<evidence type="ECO:0000313" key="4">
    <source>
        <dbReference type="EMBL" id="ANE47278.1"/>
    </source>
</evidence>
<feature type="region of interest" description="Disordered" evidence="1">
    <location>
        <begin position="77"/>
        <end position="109"/>
    </location>
</feature>
<feature type="compositionally biased region" description="Polar residues" evidence="1">
    <location>
        <begin position="89"/>
        <end position="105"/>
    </location>
</feature>
<dbReference type="InterPro" id="IPR027383">
    <property type="entry name" value="Znf_put"/>
</dbReference>
<gene>
    <name evidence="4" type="ORF">SY83_14510</name>
</gene>
<accession>A0A172TJS0</accession>
<dbReference type="Proteomes" id="UP000076927">
    <property type="component" value="Chromosome"/>
</dbReference>
<name>A0A172TJS0_9BACL</name>
<organism evidence="4 5">
    <name type="scientific">Paenibacillus swuensis</name>
    <dbReference type="NCBI Taxonomy" id="1178515"/>
    <lineage>
        <taxon>Bacteria</taxon>
        <taxon>Bacillati</taxon>
        <taxon>Bacillota</taxon>
        <taxon>Bacilli</taxon>
        <taxon>Bacillales</taxon>
        <taxon>Paenibacillaceae</taxon>
        <taxon>Paenibacillus</taxon>
    </lineage>
</organism>
<feature type="region of interest" description="Disordered" evidence="1">
    <location>
        <begin position="142"/>
        <end position="196"/>
    </location>
</feature>
<keyword evidence="2" id="KW-0472">Membrane</keyword>
<keyword evidence="5" id="KW-1185">Reference proteome</keyword>
<dbReference type="OrthoDB" id="2381690at2"/>
<evidence type="ECO:0000313" key="5">
    <source>
        <dbReference type="Proteomes" id="UP000076927"/>
    </source>
</evidence>
<feature type="compositionally biased region" description="Basic and acidic residues" evidence="1">
    <location>
        <begin position="161"/>
        <end position="171"/>
    </location>
</feature>
<feature type="transmembrane region" description="Helical" evidence="2">
    <location>
        <begin position="111"/>
        <end position="132"/>
    </location>
</feature>
<reference evidence="4 5" key="1">
    <citation type="submission" date="2015-01" db="EMBL/GenBank/DDBJ databases">
        <title>Paenibacillus swuensis/DY6/whole genome sequencing.</title>
        <authorList>
            <person name="Kim M.K."/>
            <person name="Srinivasan S."/>
            <person name="Lee J.-J."/>
        </authorList>
    </citation>
    <scope>NUCLEOTIDE SEQUENCE [LARGE SCALE GENOMIC DNA]</scope>
    <source>
        <strain evidence="4 5">DY6</strain>
    </source>
</reference>
<feature type="region of interest" description="Disordered" evidence="1">
    <location>
        <begin position="203"/>
        <end position="222"/>
    </location>
</feature>
<sequence>MNCQEVIETMHRDLDGDLSSGERQDMLVHFRSCSECEAVYKRLQSLSLELEQLPKVAPPFSLVDSILPRLDEIEAEQSGTVPGHKPDPVTTQPALLPQRGTQRSTGRMKRWNWPAAFGTAAAGVMIGLFIIANPPQLGGGSNNDSAANSAAMDTNSASEGAKNETFSRDKAAPATDSMVTQDQSGPLAADSLKSDSTLDKKFTATEPSENGKSAPSSNAGQAMNKEYHDNTAAASGNTGLKDTYGAPIVVGPETIKGTGNAEEGSAFKMTTQEDTDQSSTSEVEATDSKEATKEAPKEDSPPPEQEGSNEALNDGTEADVELNTDAGSNAADSGGEVQPGVSGLDKVTDAKKKAVPHQTITLTLGAETPSVLTTDGLYAAAVTSDNRIVLYETLSRKALFLSPVHIGTLELHTWSEDGHTFEYTVMAEESKATYVVDRVLQQETNKK</sequence>
<feature type="domain" description="Putative zinc-finger" evidence="3">
    <location>
        <begin position="3"/>
        <end position="36"/>
    </location>
</feature>
<dbReference type="RefSeq" id="WP_068607665.1">
    <property type="nucleotide sequence ID" value="NZ_CP011388.1"/>
</dbReference>
<evidence type="ECO:0000256" key="1">
    <source>
        <dbReference type="SAM" id="MobiDB-lite"/>
    </source>
</evidence>
<keyword evidence="2" id="KW-0812">Transmembrane</keyword>
<evidence type="ECO:0000259" key="3">
    <source>
        <dbReference type="Pfam" id="PF13490"/>
    </source>
</evidence>